<comment type="caution">
    <text evidence="2">The sequence shown here is derived from an EMBL/GenBank/DDBJ whole genome shotgun (WGS) entry which is preliminary data.</text>
</comment>
<gene>
    <name evidence="2" type="ORF">EJB05_47657</name>
</gene>
<dbReference type="PANTHER" id="PTHR23024">
    <property type="entry name" value="ARYLACETAMIDE DEACETYLASE"/>
    <property type="match status" value="1"/>
</dbReference>
<dbReference type="Gramene" id="TVU04543">
    <property type="protein sequence ID" value="TVU04543"/>
    <property type="gene ID" value="EJB05_47657"/>
</dbReference>
<dbReference type="EMBL" id="RWGY01000051">
    <property type="protein sequence ID" value="TVU04543.1"/>
    <property type="molecule type" value="Genomic_DNA"/>
</dbReference>
<dbReference type="Proteomes" id="UP000324897">
    <property type="component" value="Unassembled WGS sequence"/>
</dbReference>
<name>A0A5J9SZV3_9POAL</name>
<dbReference type="SUPFAM" id="SSF53474">
    <property type="entry name" value="alpha/beta-Hydrolases"/>
    <property type="match status" value="1"/>
</dbReference>
<protein>
    <recommendedName>
        <fullName evidence="1">Alpha/beta hydrolase fold-3 domain-containing protein</fullName>
    </recommendedName>
</protein>
<dbReference type="GO" id="GO:0016787">
    <property type="term" value="F:hydrolase activity"/>
    <property type="evidence" value="ECO:0007669"/>
    <property type="project" value="InterPro"/>
</dbReference>
<evidence type="ECO:0000313" key="2">
    <source>
        <dbReference type="EMBL" id="TVU04543.1"/>
    </source>
</evidence>
<dbReference type="InterPro" id="IPR013094">
    <property type="entry name" value="AB_hydrolase_3"/>
</dbReference>
<feature type="non-terminal residue" evidence="2">
    <location>
        <position position="1"/>
    </location>
</feature>
<evidence type="ECO:0000313" key="3">
    <source>
        <dbReference type="Proteomes" id="UP000324897"/>
    </source>
</evidence>
<keyword evidence="3" id="KW-1185">Reference proteome</keyword>
<dbReference type="AlphaFoldDB" id="A0A5J9SZV3"/>
<accession>A0A5J9SZV3</accession>
<proteinExistence type="predicted"/>
<dbReference type="OrthoDB" id="408631at2759"/>
<dbReference type="InterPro" id="IPR050466">
    <property type="entry name" value="Carboxylest/Gibb_receptor"/>
</dbReference>
<reference evidence="2 3" key="1">
    <citation type="journal article" date="2019" name="Sci. Rep.">
        <title>A high-quality genome of Eragrostis curvula grass provides insights into Poaceae evolution and supports new strategies to enhance forage quality.</title>
        <authorList>
            <person name="Carballo J."/>
            <person name="Santos B.A.C.M."/>
            <person name="Zappacosta D."/>
            <person name="Garbus I."/>
            <person name="Selva J.P."/>
            <person name="Gallo C.A."/>
            <person name="Diaz A."/>
            <person name="Albertini E."/>
            <person name="Caccamo M."/>
            <person name="Echenique V."/>
        </authorList>
    </citation>
    <scope>NUCLEOTIDE SEQUENCE [LARGE SCALE GENOMIC DNA]</scope>
    <source>
        <strain evidence="3">cv. Victoria</strain>
        <tissue evidence="2">Leaf</tissue>
    </source>
</reference>
<dbReference type="PANTHER" id="PTHR23024:SF538">
    <property type="entry name" value="OS07G0643100 PROTEIN"/>
    <property type="match status" value="1"/>
</dbReference>
<dbReference type="Gene3D" id="3.40.50.1820">
    <property type="entry name" value="alpha/beta hydrolase"/>
    <property type="match status" value="1"/>
</dbReference>
<sequence>MEAAEELEAGMDGLSNRKPWRRACRRQQCTGGARCKATVGDPAGKCTETDGRRPSLPYSVQLKLAAFSPDGSVRTTLFKFGDLQASASPCADITIDAARGLWARVFSPADKDAAPPLPVVVYFHGGGFVLFSAASRLYDALCRRLCHELGVVVVSINYRLAPHHRFPVAYDDGVAALRYLDAHGLPAEVAPVAVDFSSCFLAGDSAGGNIAHHVAQRWSSPTSPHGRGNNNNLRLAGAVLIQPLFGGEERTAAEMELANVCPSLTLAGFDPLKDRHASYVEMLLLDKGNDKAVRLAEYPDAIHDFYLFPEIADSGKLMTDIKLFLEEHKSN</sequence>
<evidence type="ECO:0000259" key="1">
    <source>
        <dbReference type="Pfam" id="PF07859"/>
    </source>
</evidence>
<organism evidence="2 3">
    <name type="scientific">Eragrostis curvula</name>
    <name type="common">weeping love grass</name>
    <dbReference type="NCBI Taxonomy" id="38414"/>
    <lineage>
        <taxon>Eukaryota</taxon>
        <taxon>Viridiplantae</taxon>
        <taxon>Streptophyta</taxon>
        <taxon>Embryophyta</taxon>
        <taxon>Tracheophyta</taxon>
        <taxon>Spermatophyta</taxon>
        <taxon>Magnoliopsida</taxon>
        <taxon>Liliopsida</taxon>
        <taxon>Poales</taxon>
        <taxon>Poaceae</taxon>
        <taxon>PACMAD clade</taxon>
        <taxon>Chloridoideae</taxon>
        <taxon>Eragrostideae</taxon>
        <taxon>Eragrostidinae</taxon>
        <taxon>Eragrostis</taxon>
    </lineage>
</organism>
<feature type="domain" description="Alpha/beta hydrolase fold-3" evidence="1">
    <location>
        <begin position="120"/>
        <end position="253"/>
    </location>
</feature>
<dbReference type="InterPro" id="IPR029058">
    <property type="entry name" value="AB_hydrolase_fold"/>
</dbReference>
<dbReference type="Pfam" id="PF07859">
    <property type="entry name" value="Abhydrolase_3"/>
    <property type="match status" value="1"/>
</dbReference>